<evidence type="ECO:0000256" key="1">
    <source>
        <dbReference type="ARBA" id="ARBA00004477"/>
    </source>
</evidence>
<feature type="transmembrane region" description="Helical" evidence="11">
    <location>
        <begin position="493"/>
        <end position="509"/>
    </location>
</feature>
<feature type="transmembrane region" description="Helical" evidence="11">
    <location>
        <begin position="690"/>
        <end position="709"/>
    </location>
</feature>
<comment type="pathway">
    <text evidence="2">Glycolipid biosynthesis; glycosylphosphatidylinositol-anchor biosynthesis.</text>
</comment>
<accession>A0A835CWY7</accession>
<evidence type="ECO:0000256" key="11">
    <source>
        <dbReference type="SAM" id="Phobius"/>
    </source>
</evidence>
<keyword evidence="7" id="KW-0256">Endoplasmic reticulum</keyword>
<evidence type="ECO:0000256" key="2">
    <source>
        <dbReference type="ARBA" id="ARBA00004687"/>
    </source>
</evidence>
<reference evidence="13 14" key="1">
    <citation type="submission" date="2020-08" db="EMBL/GenBank/DDBJ databases">
        <title>Aphidius gifuensis genome sequencing and assembly.</title>
        <authorList>
            <person name="Du Z."/>
        </authorList>
    </citation>
    <scope>NUCLEOTIDE SEQUENCE [LARGE SCALE GENOMIC DNA]</scope>
    <source>
        <strain evidence="13">YNYX2018</strain>
        <tissue evidence="13">Adults</tissue>
    </source>
</reference>
<gene>
    <name evidence="13" type="ORF">HCN44_002549</name>
</gene>
<dbReference type="CDD" id="cd16024">
    <property type="entry name" value="GPI_EPT_2"/>
    <property type="match status" value="1"/>
</dbReference>
<evidence type="ECO:0000313" key="13">
    <source>
        <dbReference type="EMBL" id="KAF7996903.1"/>
    </source>
</evidence>
<organism evidence="13 14">
    <name type="scientific">Aphidius gifuensis</name>
    <name type="common">Parasitoid wasp</name>
    <dbReference type="NCBI Taxonomy" id="684658"/>
    <lineage>
        <taxon>Eukaryota</taxon>
        <taxon>Metazoa</taxon>
        <taxon>Ecdysozoa</taxon>
        <taxon>Arthropoda</taxon>
        <taxon>Hexapoda</taxon>
        <taxon>Insecta</taxon>
        <taxon>Pterygota</taxon>
        <taxon>Neoptera</taxon>
        <taxon>Endopterygota</taxon>
        <taxon>Hymenoptera</taxon>
        <taxon>Apocrita</taxon>
        <taxon>Ichneumonoidea</taxon>
        <taxon>Braconidae</taxon>
        <taxon>Aphidiinae</taxon>
        <taxon>Aphidius</taxon>
    </lineage>
</organism>
<keyword evidence="5" id="KW-0808">Transferase</keyword>
<comment type="similarity">
    <text evidence="3">Belongs to the PIGG/PIGN/PIGO family. PIGG subfamily.</text>
</comment>
<keyword evidence="6 11" id="KW-0812">Transmembrane</keyword>
<feature type="transmembrane region" description="Helical" evidence="11">
    <location>
        <begin position="721"/>
        <end position="745"/>
    </location>
</feature>
<evidence type="ECO:0000313" key="14">
    <source>
        <dbReference type="Proteomes" id="UP000639338"/>
    </source>
</evidence>
<dbReference type="AlphaFoldDB" id="A0A835CWY7"/>
<sequence>MNLTYKSNDILLFTYIIWTSLFSISLFMYGFFPIKITNNLPSNYNDIPDIINNIKLDKNELYKPSVQKIIIMVIDALRWDFVDVNKMPITSNLINNNKAHLLKVKVNAPTVTMPRIKAMTTGMLPNFIDVVLNLGKSEVQSDSILHQAQKNNHKLVFYGDDTWLKLFPNIFHRHDGTTSFFVTDFTEVDDNVTRQIDKELYDNNDWSIMILHYLGLDHIGHVFGPHHNLITQKLHEMDNIIYKLNNKINQFNDNNISSLLIVCGDHGMKDSGGHGGATPEETLVPFVVFGNNYQKNIHHNYYNEIDQIDIATTLAVLLGLPIPSSNIGTVSMNIIKNYSTKQQLFILYYNAKQIYLHFKKIDDYKFSKIHDNYNEAIKLHYNLLNNNQENEIVDSQANYIIHKYYEILQQMKAILVKTDINGDNLIILILTLAIVHRIFRKLNSTGNKYAHLPDIKNWLEANDSNITMTLLLIASLLILITISYITERKKYKATTLIFNLILACCIYQRHASSNNYVINFLHLKSQGIYEVYLFWMAISLLLIYRINKTLNLQNNNKLFRQIIFIFIEVLIMISALLHRPHNVIILPVQIVTSIVIHKYITNDTNCIFISYLIGNVYYFYQGNSNSLATIDVAAGYVGLTSYNPIIATIYLSINTFSSRIIEYLILIYIKTINNNNEYSSMIINLNQQCLVIHFLPFLFYTIIISMQRYHLFIWTVFSPKILYESFHCAIFFIAIFIVQSILILIENNMKKKMNKYVY</sequence>
<dbReference type="Pfam" id="PF19316">
    <property type="entry name" value="PIGO_PIGG"/>
    <property type="match status" value="1"/>
</dbReference>
<evidence type="ECO:0000256" key="7">
    <source>
        <dbReference type="ARBA" id="ARBA00022824"/>
    </source>
</evidence>
<protein>
    <recommendedName>
        <fullName evidence="12">GPI ethanolamine phosphate transferase 2 C-terminal domain-containing protein</fullName>
    </recommendedName>
</protein>
<feature type="transmembrane region" description="Helical" evidence="11">
    <location>
        <begin position="420"/>
        <end position="439"/>
    </location>
</feature>
<feature type="transmembrane region" description="Helical" evidence="11">
    <location>
        <begin position="529"/>
        <end position="546"/>
    </location>
</feature>
<dbReference type="Proteomes" id="UP000639338">
    <property type="component" value="Unassembled WGS sequence"/>
</dbReference>
<feature type="transmembrane region" description="Helical" evidence="11">
    <location>
        <begin position="645"/>
        <end position="669"/>
    </location>
</feature>
<evidence type="ECO:0000256" key="9">
    <source>
        <dbReference type="ARBA" id="ARBA00023136"/>
    </source>
</evidence>
<dbReference type="PANTHER" id="PTHR23072">
    <property type="entry name" value="PHOSPHATIDYLINOSITOL GLYCAN-RELATED"/>
    <property type="match status" value="1"/>
</dbReference>
<dbReference type="Pfam" id="PF01663">
    <property type="entry name" value="Phosphodiest"/>
    <property type="match status" value="1"/>
</dbReference>
<evidence type="ECO:0000256" key="8">
    <source>
        <dbReference type="ARBA" id="ARBA00022989"/>
    </source>
</evidence>
<dbReference type="Gene3D" id="3.40.720.10">
    <property type="entry name" value="Alkaline Phosphatase, subunit A"/>
    <property type="match status" value="1"/>
</dbReference>
<dbReference type="InterPro" id="IPR017850">
    <property type="entry name" value="Alkaline_phosphatase_core_sf"/>
</dbReference>
<evidence type="ECO:0000259" key="12">
    <source>
        <dbReference type="Pfam" id="PF19316"/>
    </source>
</evidence>
<dbReference type="GO" id="GO:0005789">
    <property type="term" value="C:endoplasmic reticulum membrane"/>
    <property type="evidence" value="ECO:0007669"/>
    <property type="project" value="UniProtKB-SubCell"/>
</dbReference>
<dbReference type="InterPro" id="IPR002591">
    <property type="entry name" value="Phosphodiest/P_Trfase"/>
</dbReference>
<dbReference type="InterPro" id="IPR037674">
    <property type="entry name" value="PIG-G_N"/>
</dbReference>
<dbReference type="EMBL" id="JACMRX010000001">
    <property type="protein sequence ID" value="KAF7996903.1"/>
    <property type="molecule type" value="Genomic_DNA"/>
</dbReference>
<feature type="domain" description="GPI ethanolamine phosphate transferase 2 C-terminal" evidence="12">
    <location>
        <begin position="425"/>
        <end position="730"/>
    </location>
</feature>
<comment type="caution">
    <text evidence="13">The sequence shown here is derived from an EMBL/GenBank/DDBJ whole genome shotgun (WGS) entry which is preliminary data.</text>
</comment>
<proteinExistence type="inferred from homology"/>
<feature type="transmembrane region" description="Helical" evidence="11">
    <location>
        <begin position="558"/>
        <end position="577"/>
    </location>
</feature>
<evidence type="ECO:0000256" key="10">
    <source>
        <dbReference type="ARBA" id="ARBA00023180"/>
    </source>
</evidence>
<keyword evidence="14" id="KW-1185">Reference proteome</keyword>
<feature type="transmembrane region" description="Helical" evidence="11">
    <location>
        <begin position="466"/>
        <end position="486"/>
    </location>
</feature>
<evidence type="ECO:0000256" key="3">
    <source>
        <dbReference type="ARBA" id="ARBA00005315"/>
    </source>
</evidence>
<feature type="transmembrane region" description="Helical" evidence="11">
    <location>
        <begin position="12"/>
        <end position="32"/>
    </location>
</feature>
<comment type="subcellular location">
    <subcellularLocation>
        <location evidence="1">Endoplasmic reticulum membrane</location>
        <topology evidence="1">Multi-pass membrane protein</topology>
    </subcellularLocation>
</comment>
<dbReference type="GO" id="GO:0051267">
    <property type="term" value="F:CP2 mannose-ethanolamine phosphotransferase activity"/>
    <property type="evidence" value="ECO:0007669"/>
    <property type="project" value="TreeGrafter"/>
</dbReference>
<keyword evidence="8 11" id="KW-1133">Transmembrane helix</keyword>
<dbReference type="InterPro" id="IPR039527">
    <property type="entry name" value="PIGG/GPI7"/>
</dbReference>
<evidence type="ECO:0000256" key="6">
    <source>
        <dbReference type="ARBA" id="ARBA00022692"/>
    </source>
</evidence>
<name>A0A835CWY7_APHGI</name>
<dbReference type="OrthoDB" id="272139at2759"/>
<keyword evidence="4" id="KW-0337">GPI-anchor biosynthesis</keyword>
<keyword evidence="10" id="KW-0325">Glycoprotein</keyword>
<evidence type="ECO:0000256" key="5">
    <source>
        <dbReference type="ARBA" id="ARBA00022679"/>
    </source>
</evidence>
<dbReference type="SUPFAM" id="SSF53649">
    <property type="entry name" value="Alkaline phosphatase-like"/>
    <property type="match status" value="1"/>
</dbReference>
<evidence type="ECO:0000256" key="4">
    <source>
        <dbReference type="ARBA" id="ARBA00022502"/>
    </source>
</evidence>
<dbReference type="PANTHER" id="PTHR23072:SF0">
    <property type="entry name" value="GPI ETHANOLAMINE PHOSPHATE TRANSFERASE 2"/>
    <property type="match status" value="1"/>
</dbReference>
<dbReference type="GO" id="GO:0006506">
    <property type="term" value="P:GPI anchor biosynthetic process"/>
    <property type="evidence" value="ECO:0007669"/>
    <property type="project" value="UniProtKB-UniPathway"/>
</dbReference>
<keyword evidence="9 11" id="KW-0472">Membrane</keyword>
<dbReference type="UniPathway" id="UPA00196"/>
<dbReference type="InterPro" id="IPR045687">
    <property type="entry name" value="PIGG/GPI7_C"/>
</dbReference>